<dbReference type="PROSITE" id="PS50927">
    <property type="entry name" value="BULB_LECTIN"/>
    <property type="match status" value="1"/>
</dbReference>
<feature type="domain" description="Apple" evidence="24">
    <location>
        <begin position="339"/>
        <end position="420"/>
    </location>
</feature>
<feature type="transmembrane region" description="Helical" evidence="20">
    <location>
        <begin position="439"/>
        <end position="459"/>
    </location>
</feature>
<dbReference type="InterPro" id="IPR021820">
    <property type="entry name" value="S-locus_recpt_kinase_C"/>
</dbReference>
<dbReference type="Pfam" id="PF00954">
    <property type="entry name" value="S_locus_glycop"/>
    <property type="match status" value="1"/>
</dbReference>
<dbReference type="InterPro" id="IPR001480">
    <property type="entry name" value="Bulb-type_lectin_dom"/>
</dbReference>
<keyword evidence="6 21" id="KW-0732">Signal</keyword>
<dbReference type="InterPro" id="IPR011009">
    <property type="entry name" value="Kinase-like_dom_sf"/>
</dbReference>
<reference evidence="25 26" key="1">
    <citation type="submission" date="2024-11" db="EMBL/GenBank/DDBJ databases">
        <title>Chromosome-level genome assembly of Eucalyptus globulus Labill. provides insights into its genome evolution.</title>
        <authorList>
            <person name="Li X."/>
        </authorList>
    </citation>
    <scope>NUCLEOTIDE SEQUENCE [LARGE SCALE GENOMIC DNA]</scope>
    <source>
        <strain evidence="25">CL2024</strain>
        <tissue evidence="25">Fresh tender leaves</tissue>
    </source>
</reference>
<keyword evidence="7 17" id="KW-0547">Nucleotide-binding</keyword>
<feature type="domain" description="Bulb-type lectin" evidence="23">
    <location>
        <begin position="25"/>
        <end position="146"/>
    </location>
</feature>
<comment type="similarity">
    <text evidence="17">Belongs to the protein kinase superfamily. Ser/Thr protein kinase family.</text>
</comment>
<dbReference type="Pfam" id="PF11883">
    <property type="entry name" value="DUF3403"/>
    <property type="match status" value="1"/>
</dbReference>
<dbReference type="InterPro" id="IPR000858">
    <property type="entry name" value="S_locus_glycoprot_dom"/>
</dbReference>
<dbReference type="PANTHER" id="PTHR32444">
    <property type="entry name" value="BULB-TYPE LECTIN DOMAIN-CONTAINING PROTEIN"/>
    <property type="match status" value="1"/>
</dbReference>
<feature type="domain" description="Protein kinase" evidence="22">
    <location>
        <begin position="501"/>
        <end position="778"/>
    </location>
</feature>
<evidence type="ECO:0000256" key="8">
    <source>
        <dbReference type="ARBA" id="ARBA00022777"/>
    </source>
</evidence>
<protein>
    <recommendedName>
        <fullName evidence="17">Receptor-like serine/threonine-protein kinase</fullName>
        <ecNumber evidence="17">2.7.11.1</ecNumber>
    </recommendedName>
</protein>
<feature type="region of interest" description="Disordered" evidence="19">
    <location>
        <begin position="777"/>
        <end position="806"/>
    </location>
</feature>
<dbReference type="PROSITE" id="PS00108">
    <property type="entry name" value="PROTEIN_KINASE_ST"/>
    <property type="match status" value="1"/>
</dbReference>
<keyword evidence="26" id="KW-1185">Reference proteome</keyword>
<dbReference type="PROSITE" id="PS50011">
    <property type="entry name" value="PROTEIN_KINASE_DOM"/>
    <property type="match status" value="1"/>
</dbReference>
<dbReference type="PANTHER" id="PTHR32444:SF235">
    <property type="entry name" value="OS01G0783900 PROTEIN"/>
    <property type="match status" value="1"/>
</dbReference>
<feature type="signal peptide" evidence="21">
    <location>
        <begin position="1"/>
        <end position="24"/>
    </location>
</feature>
<dbReference type="EMBL" id="JBJKBG010000007">
    <property type="protein sequence ID" value="KAL3729964.1"/>
    <property type="molecule type" value="Genomic_DNA"/>
</dbReference>
<proteinExistence type="inferred from homology"/>
<dbReference type="InterPro" id="IPR008271">
    <property type="entry name" value="Ser/Thr_kinase_AS"/>
</dbReference>
<evidence type="ECO:0000256" key="4">
    <source>
        <dbReference type="ARBA" id="ARBA00022679"/>
    </source>
</evidence>
<dbReference type="PROSITE" id="PS50948">
    <property type="entry name" value="PAN"/>
    <property type="match status" value="1"/>
</dbReference>
<accession>A0ABD3JQ43</accession>
<evidence type="ECO:0000256" key="13">
    <source>
        <dbReference type="ARBA" id="ARBA00023170"/>
    </source>
</evidence>
<dbReference type="Proteomes" id="UP001634007">
    <property type="component" value="Unassembled WGS sequence"/>
</dbReference>
<evidence type="ECO:0000256" key="11">
    <source>
        <dbReference type="ARBA" id="ARBA00023136"/>
    </source>
</evidence>
<dbReference type="SMART" id="SM00473">
    <property type="entry name" value="PAN_AP"/>
    <property type="match status" value="1"/>
</dbReference>
<dbReference type="InterPro" id="IPR003609">
    <property type="entry name" value="Pan_app"/>
</dbReference>
<evidence type="ECO:0000313" key="26">
    <source>
        <dbReference type="Proteomes" id="UP001634007"/>
    </source>
</evidence>
<evidence type="ECO:0000259" key="22">
    <source>
        <dbReference type="PROSITE" id="PS50011"/>
    </source>
</evidence>
<sequence>MESCLPFFLHSFCFTSLVLQISYALDSISAGQNITDGQTILSASQNFELGFFSLGSTKNRYVGIWYKKISAGTVVWVANRENPLNDSSGVLKLTPQGVLTLLNRTNGIVWSANALRPAQNPIARLLDSANFIVKGGNNDDLDDAIWQSFDYPCNSFLAGMKFGIDRQKGLDRYFTSWKSADDPSPGDFTYRLDSSGYPQMILRNRSKVQFRTGPWNGIRFSGVPQLRPNPIYTFGFVFNQNEIYYYYNILNSSITSMLFLKENGSIQRSTWVDQNPRVLYTPTQTDDCDTYAFCGANGNCDIASLPKCVCLTGFVPKFPIDWGFWDWSSGCVRRTELDCQGGDKFLKITEVKLPDTRFSWFDKNINLQECEYICLGNCSCTAYSNLDIRGQGSGCLLWFGDLMDIRQFNENGQDIYVRMAASEVGGSSSRITGTRKSTGIIVSIVLFVVFLLGITVIYVKYKRAGKILALSRQSHSEDLEVPLFDLTTINRGVTVNATNNFSDDNKLGEGGFGAVYKGVLKNGQEIAVKKLSENSRQGQVEFKNEVICIAKLQHRNLVKILGCCIEQDEKMLIYEFLPNRSLDCFIFNQEEGVSLDWPKRFTIINGVASGLLYLHRDSRLRIIHRDLKAENILLDIEMNAKISDFGLARSFGGNESEANTKRVVGTFGYMSPEYAIHGLYSVKSDVFSFGVLVLEIVSGKRNRGFNHPDNPLSLLGHAWTLLRDQKFMKLVDPSIASTFNPVEVLRSIHVALLCVQKNPRDRPDMSSVVMMLGSENTLPQPEQPGFFDETSVSKASSSSAGKHKKYSANELTISHLLPR</sequence>
<evidence type="ECO:0000256" key="16">
    <source>
        <dbReference type="ARBA" id="ARBA00048679"/>
    </source>
</evidence>
<keyword evidence="5 20" id="KW-0812">Transmembrane</keyword>
<keyword evidence="3" id="KW-0597">Phosphoprotein</keyword>
<keyword evidence="10 20" id="KW-1133">Transmembrane helix</keyword>
<evidence type="ECO:0000256" key="2">
    <source>
        <dbReference type="ARBA" id="ARBA00022527"/>
    </source>
</evidence>
<dbReference type="GO" id="GO:0016020">
    <property type="term" value="C:membrane"/>
    <property type="evidence" value="ECO:0007669"/>
    <property type="project" value="UniProtKB-SubCell"/>
</dbReference>
<evidence type="ECO:0000259" key="23">
    <source>
        <dbReference type="PROSITE" id="PS50927"/>
    </source>
</evidence>
<dbReference type="EC" id="2.7.11.1" evidence="17"/>
<keyword evidence="8 17" id="KW-0418">Kinase</keyword>
<evidence type="ECO:0000256" key="6">
    <source>
        <dbReference type="ARBA" id="ARBA00022729"/>
    </source>
</evidence>
<dbReference type="SUPFAM" id="SSF51110">
    <property type="entry name" value="alpha-D-mannose-specific plant lectins"/>
    <property type="match status" value="1"/>
</dbReference>
<evidence type="ECO:0000256" key="14">
    <source>
        <dbReference type="ARBA" id="ARBA00023180"/>
    </source>
</evidence>
<evidence type="ECO:0000256" key="3">
    <source>
        <dbReference type="ARBA" id="ARBA00022553"/>
    </source>
</evidence>
<dbReference type="SMART" id="SM00108">
    <property type="entry name" value="B_lectin"/>
    <property type="match status" value="1"/>
</dbReference>
<keyword evidence="2 17" id="KW-0723">Serine/threonine-protein kinase</keyword>
<evidence type="ECO:0000256" key="12">
    <source>
        <dbReference type="ARBA" id="ARBA00023157"/>
    </source>
</evidence>
<dbReference type="Gene3D" id="2.90.10.10">
    <property type="entry name" value="Bulb-type lectin domain"/>
    <property type="match status" value="1"/>
</dbReference>
<dbReference type="CDD" id="cd00028">
    <property type="entry name" value="B_lectin"/>
    <property type="match status" value="1"/>
</dbReference>
<evidence type="ECO:0000256" key="10">
    <source>
        <dbReference type="ARBA" id="ARBA00022989"/>
    </source>
</evidence>
<evidence type="ECO:0000259" key="24">
    <source>
        <dbReference type="PROSITE" id="PS50948"/>
    </source>
</evidence>
<organism evidence="25 26">
    <name type="scientific">Eucalyptus globulus</name>
    <name type="common">Tasmanian blue gum</name>
    <dbReference type="NCBI Taxonomy" id="34317"/>
    <lineage>
        <taxon>Eukaryota</taxon>
        <taxon>Viridiplantae</taxon>
        <taxon>Streptophyta</taxon>
        <taxon>Embryophyta</taxon>
        <taxon>Tracheophyta</taxon>
        <taxon>Spermatophyta</taxon>
        <taxon>Magnoliopsida</taxon>
        <taxon>eudicotyledons</taxon>
        <taxon>Gunneridae</taxon>
        <taxon>Pentapetalae</taxon>
        <taxon>rosids</taxon>
        <taxon>malvids</taxon>
        <taxon>Myrtales</taxon>
        <taxon>Myrtaceae</taxon>
        <taxon>Myrtoideae</taxon>
        <taxon>Eucalypteae</taxon>
        <taxon>Eucalyptus</taxon>
    </lineage>
</organism>
<dbReference type="PIRSF" id="PIRSF000641">
    <property type="entry name" value="SRK"/>
    <property type="match status" value="1"/>
</dbReference>
<evidence type="ECO:0000256" key="18">
    <source>
        <dbReference type="PROSITE-ProRule" id="PRU10141"/>
    </source>
</evidence>
<evidence type="ECO:0000256" key="20">
    <source>
        <dbReference type="SAM" id="Phobius"/>
    </source>
</evidence>
<dbReference type="PROSITE" id="PS00107">
    <property type="entry name" value="PROTEIN_KINASE_ATP"/>
    <property type="match status" value="1"/>
</dbReference>
<dbReference type="GO" id="GO:0005524">
    <property type="term" value="F:ATP binding"/>
    <property type="evidence" value="ECO:0007669"/>
    <property type="project" value="UniProtKB-UniRule"/>
</dbReference>
<dbReference type="CDD" id="cd01098">
    <property type="entry name" value="PAN_AP_plant"/>
    <property type="match status" value="1"/>
</dbReference>
<comment type="caution">
    <text evidence="25">The sequence shown here is derived from an EMBL/GenBank/DDBJ whole genome shotgun (WGS) entry which is preliminary data.</text>
</comment>
<feature type="chain" id="PRO_5044819084" description="Receptor-like serine/threonine-protein kinase" evidence="21">
    <location>
        <begin position="25"/>
        <end position="819"/>
    </location>
</feature>
<name>A0ABD3JQ43_EUCGL</name>
<evidence type="ECO:0000256" key="17">
    <source>
        <dbReference type="PIRNR" id="PIRNR000641"/>
    </source>
</evidence>
<dbReference type="Gene3D" id="3.30.200.20">
    <property type="entry name" value="Phosphorylase Kinase, domain 1"/>
    <property type="match status" value="1"/>
</dbReference>
<dbReference type="InterPro" id="IPR024171">
    <property type="entry name" value="SRK-like_kinase"/>
</dbReference>
<dbReference type="AlphaFoldDB" id="A0ABD3JQ43"/>
<feature type="binding site" evidence="18">
    <location>
        <position position="530"/>
    </location>
    <ligand>
        <name>ATP</name>
        <dbReference type="ChEBI" id="CHEBI:30616"/>
    </ligand>
</feature>
<dbReference type="InterPro" id="IPR001245">
    <property type="entry name" value="Ser-Thr/Tyr_kinase_cat_dom"/>
</dbReference>
<dbReference type="Gene3D" id="1.10.510.10">
    <property type="entry name" value="Transferase(Phosphotransferase) domain 1"/>
    <property type="match status" value="1"/>
</dbReference>
<dbReference type="FunFam" id="1.10.510.10:FF:000060">
    <property type="entry name" value="G-type lectin S-receptor-like serine/threonine-protein kinase"/>
    <property type="match status" value="1"/>
</dbReference>
<evidence type="ECO:0000256" key="21">
    <source>
        <dbReference type="SAM" id="SignalP"/>
    </source>
</evidence>
<dbReference type="Pfam" id="PF08276">
    <property type="entry name" value="PAN_2"/>
    <property type="match status" value="1"/>
</dbReference>
<dbReference type="CDD" id="cd14066">
    <property type="entry name" value="STKc_IRAK"/>
    <property type="match status" value="1"/>
</dbReference>
<keyword evidence="13" id="KW-0675">Receptor</keyword>
<keyword evidence="12" id="KW-1015">Disulfide bond</keyword>
<dbReference type="FunFam" id="2.90.10.10:FF:000004">
    <property type="entry name" value="G-type lectin S-receptor-like serine/threonine-protein kinase"/>
    <property type="match status" value="1"/>
</dbReference>
<keyword evidence="11 20" id="KW-0472">Membrane</keyword>
<evidence type="ECO:0000256" key="7">
    <source>
        <dbReference type="ARBA" id="ARBA00022741"/>
    </source>
</evidence>
<dbReference type="FunFam" id="3.50.4.10:FF:000002">
    <property type="entry name" value="G-type lectin S-receptor-like serine/threonine-protein kinase"/>
    <property type="match status" value="1"/>
</dbReference>
<comment type="subcellular location">
    <subcellularLocation>
        <location evidence="1">Membrane</location>
        <topology evidence="1">Single-pass type I membrane protein</topology>
    </subcellularLocation>
</comment>
<evidence type="ECO:0000256" key="1">
    <source>
        <dbReference type="ARBA" id="ARBA00004479"/>
    </source>
</evidence>
<gene>
    <name evidence="25" type="ORF">ACJRO7_027032</name>
</gene>
<dbReference type="SMART" id="SM00220">
    <property type="entry name" value="S_TKc"/>
    <property type="match status" value="1"/>
</dbReference>
<dbReference type="Pfam" id="PF07714">
    <property type="entry name" value="PK_Tyr_Ser-Thr"/>
    <property type="match status" value="1"/>
</dbReference>
<keyword evidence="14" id="KW-0325">Glycoprotein</keyword>
<dbReference type="InterPro" id="IPR036426">
    <property type="entry name" value="Bulb-type_lectin_dom_sf"/>
</dbReference>
<dbReference type="InterPro" id="IPR000719">
    <property type="entry name" value="Prot_kinase_dom"/>
</dbReference>
<evidence type="ECO:0000256" key="9">
    <source>
        <dbReference type="ARBA" id="ARBA00022840"/>
    </source>
</evidence>
<dbReference type="SUPFAM" id="SSF56112">
    <property type="entry name" value="Protein kinase-like (PK-like)"/>
    <property type="match status" value="1"/>
</dbReference>
<keyword evidence="9 17" id="KW-0067">ATP-binding</keyword>
<comment type="catalytic activity">
    <reaction evidence="15 17">
        <text>L-threonyl-[protein] + ATP = O-phospho-L-threonyl-[protein] + ADP + H(+)</text>
        <dbReference type="Rhea" id="RHEA:46608"/>
        <dbReference type="Rhea" id="RHEA-COMP:11060"/>
        <dbReference type="Rhea" id="RHEA-COMP:11605"/>
        <dbReference type="ChEBI" id="CHEBI:15378"/>
        <dbReference type="ChEBI" id="CHEBI:30013"/>
        <dbReference type="ChEBI" id="CHEBI:30616"/>
        <dbReference type="ChEBI" id="CHEBI:61977"/>
        <dbReference type="ChEBI" id="CHEBI:456216"/>
        <dbReference type="EC" id="2.7.11.1"/>
    </reaction>
</comment>
<comment type="catalytic activity">
    <reaction evidence="16 17">
        <text>L-seryl-[protein] + ATP = O-phospho-L-seryl-[protein] + ADP + H(+)</text>
        <dbReference type="Rhea" id="RHEA:17989"/>
        <dbReference type="Rhea" id="RHEA-COMP:9863"/>
        <dbReference type="Rhea" id="RHEA-COMP:11604"/>
        <dbReference type="ChEBI" id="CHEBI:15378"/>
        <dbReference type="ChEBI" id="CHEBI:29999"/>
        <dbReference type="ChEBI" id="CHEBI:30616"/>
        <dbReference type="ChEBI" id="CHEBI:83421"/>
        <dbReference type="ChEBI" id="CHEBI:456216"/>
        <dbReference type="EC" id="2.7.11.1"/>
    </reaction>
</comment>
<dbReference type="InterPro" id="IPR017441">
    <property type="entry name" value="Protein_kinase_ATP_BS"/>
</dbReference>
<evidence type="ECO:0000256" key="5">
    <source>
        <dbReference type="ARBA" id="ARBA00022692"/>
    </source>
</evidence>
<evidence type="ECO:0000256" key="15">
    <source>
        <dbReference type="ARBA" id="ARBA00047899"/>
    </source>
</evidence>
<keyword evidence="4 17" id="KW-0808">Transferase</keyword>
<dbReference type="Pfam" id="PF01453">
    <property type="entry name" value="B_lectin"/>
    <property type="match status" value="1"/>
</dbReference>
<dbReference type="Gene3D" id="3.50.4.10">
    <property type="entry name" value="Hepatocyte Growth Factor"/>
    <property type="match status" value="1"/>
</dbReference>
<dbReference type="GO" id="GO:0004674">
    <property type="term" value="F:protein serine/threonine kinase activity"/>
    <property type="evidence" value="ECO:0007669"/>
    <property type="project" value="UniProtKB-KW"/>
</dbReference>
<evidence type="ECO:0000313" key="25">
    <source>
        <dbReference type="EMBL" id="KAL3729964.1"/>
    </source>
</evidence>
<evidence type="ECO:0000256" key="19">
    <source>
        <dbReference type="SAM" id="MobiDB-lite"/>
    </source>
</evidence>
<dbReference type="FunFam" id="3.30.200.20:FF:000195">
    <property type="entry name" value="G-type lectin S-receptor-like serine/threonine-protein kinase"/>
    <property type="match status" value="1"/>
</dbReference>